<proteinExistence type="predicted"/>
<organism evidence="1">
    <name type="scientific">viral metagenome</name>
    <dbReference type="NCBI Taxonomy" id="1070528"/>
    <lineage>
        <taxon>unclassified sequences</taxon>
        <taxon>metagenomes</taxon>
        <taxon>organismal metagenomes</taxon>
    </lineage>
</organism>
<name>A0A6M3JA63_9ZZZZ</name>
<dbReference type="EMBL" id="MT142483">
    <property type="protein sequence ID" value="QJA82279.1"/>
    <property type="molecule type" value="Genomic_DNA"/>
</dbReference>
<dbReference type="EMBL" id="MT141546">
    <property type="protein sequence ID" value="QJA65931.1"/>
    <property type="molecule type" value="Genomic_DNA"/>
</dbReference>
<evidence type="ECO:0000313" key="1">
    <source>
        <dbReference type="EMBL" id="QJA65931.1"/>
    </source>
</evidence>
<reference evidence="1" key="1">
    <citation type="submission" date="2020-03" db="EMBL/GenBank/DDBJ databases">
        <title>The deep terrestrial virosphere.</title>
        <authorList>
            <person name="Holmfeldt K."/>
            <person name="Nilsson E."/>
            <person name="Simone D."/>
            <person name="Lopez-Fernandez M."/>
            <person name="Wu X."/>
            <person name="de Brujin I."/>
            <person name="Lundin D."/>
            <person name="Andersson A."/>
            <person name="Bertilsson S."/>
            <person name="Dopson M."/>
        </authorList>
    </citation>
    <scope>NUCLEOTIDE SEQUENCE</scope>
    <source>
        <strain evidence="2">MM415A00434</strain>
        <strain evidence="1">MM415B00370</strain>
    </source>
</reference>
<accession>A0A6M3JA63</accession>
<gene>
    <name evidence="2" type="ORF">MM415A00434_0054</name>
    <name evidence="1" type="ORF">MM415B00370_0049</name>
</gene>
<sequence>MAAVELTWAQFEEIKSHFDAVAHAKLLGADEGELKNVIIASQWDATKVEFTLNLS</sequence>
<evidence type="ECO:0000313" key="2">
    <source>
        <dbReference type="EMBL" id="QJA82279.1"/>
    </source>
</evidence>
<dbReference type="AlphaFoldDB" id="A0A6M3JA63"/>
<protein>
    <submittedName>
        <fullName evidence="1">Uncharacterized protein</fullName>
    </submittedName>
</protein>